<dbReference type="SMART" id="SM00138">
    <property type="entry name" value="MeTrc"/>
    <property type="match status" value="1"/>
</dbReference>
<evidence type="ECO:0000256" key="4">
    <source>
        <dbReference type="ARBA" id="ARBA00022691"/>
    </source>
</evidence>
<reference evidence="8 9" key="1">
    <citation type="submission" date="2015-09" db="EMBL/GenBank/DDBJ databases">
        <title>Identification and resolution of microdiversity through metagenomic sequencing of parallel consortia.</title>
        <authorList>
            <person name="Nelson W.C."/>
            <person name="Romine M.F."/>
            <person name="Lindemann S.R."/>
        </authorList>
    </citation>
    <scope>NUCLEOTIDE SEQUENCE [LARGE SCALE GENOMIC DNA]</scope>
    <source>
        <strain evidence="8">HL-55</strain>
    </source>
</reference>
<dbReference type="InterPro" id="IPR029063">
    <property type="entry name" value="SAM-dependent_MTases_sf"/>
</dbReference>
<evidence type="ECO:0000256" key="1">
    <source>
        <dbReference type="ARBA" id="ARBA00001541"/>
    </source>
</evidence>
<evidence type="ECO:0000313" key="8">
    <source>
        <dbReference type="EMBL" id="KPQ28484.1"/>
    </source>
</evidence>
<dbReference type="GO" id="GO:0032259">
    <property type="term" value="P:methylation"/>
    <property type="evidence" value="ECO:0007669"/>
    <property type="project" value="UniProtKB-KW"/>
</dbReference>
<feature type="binding site" evidence="6">
    <location>
        <position position="85"/>
    </location>
    <ligand>
        <name>S-adenosyl-L-methionine</name>
        <dbReference type="ChEBI" id="CHEBI:59789"/>
    </ligand>
</feature>
<accession>A0A0P8B4D3</accession>
<dbReference type="EC" id="2.1.1.80" evidence="5"/>
<keyword evidence="4 5" id="KW-0949">S-adenosyl-L-methionine</keyword>
<dbReference type="PIRSF" id="PIRSF000410">
    <property type="entry name" value="CheR"/>
    <property type="match status" value="1"/>
</dbReference>
<dbReference type="Gene3D" id="3.40.50.150">
    <property type="entry name" value="Vaccinia Virus protein VP39"/>
    <property type="match status" value="1"/>
</dbReference>
<feature type="binding site" evidence="6">
    <location>
        <position position="125"/>
    </location>
    <ligand>
        <name>S-adenosyl-L-methionine</name>
        <dbReference type="ChEBI" id="CHEBI:59789"/>
    </ligand>
</feature>
<organism evidence="8 9">
    <name type="scientific">Marinobacter excellens HL-55</name>
    <dbReference type="NCBI Taxonomy" id="1305731"/>
    <lineage>
        <taxon>Bacteria</taxon>
        <taxon>Pseudomonadati</taxon>
        <taxon>Pseudomonadota</taxon>
        <taxon>Gammaproteobacteria</taxon>
        <taxon>Pseudomonadales</taxon>
        <taxon>Marinobacteraceae</taxon>
        <taxon>Marinobacter</taxon>
    </lineage>
</organism>
<dbReference type="SUPFAM" id="SSF47757">
    <property type="entry name" value="Chemotaxis receptor methyltransferase CheR, N-terminal domain"/>
    <property type="match status" value="1"/>
</dbReference>
<protein>
    <recommendedName>
        <fullName evidence="5">Chemotaxis protein methyltransferase</fullName>
        <ecNumber evidence="5">2.1.1.80</ecNumber>
    </recommendedName>
</protein>
<evidence type="ECO:0000256" key="3">
    <source>
        <dbReference type="ARBA" id="ARBA00022679"/>
    </source>
</evidence>
<dbReference type="OrthoDB" id="9816309at2"/>
<sequence length="278" mass="31947">MNLNVTIKKSGMSASDESAIEGFMRFFEAESGISLSRNKQYLVAQRLESRLRATKKKNYADYLAWVQLAGNEPEKRLVVDLLTTNETSFFREVDHFKLMAKLAKEYRDAGKVLRIWSAACSSGEEPYSIAMVLDQYSGNNFWEIDASDLSESMLDIARQGLYPLRASDRVPQRYLKQYCLRGRGAYQDQFMIKESLRKRVYFCNRNLMSDVDCDKIYDAIFLRNVLIYFDANKKKRILQKVIERLAIGGRLIIGHAESVLGLIDGLEQVQPSVYIKAK</sequence>
<dbReference type="Gene3D" id="1.10.155.10">
    <property type="entry name" value="Chemotaxis receptor methyltransferase CheR, N-terminal domain"/>
    <property type="match status" value="1"/>
</dbReference>
<feature type="domain" description="CheR-type methyltransferase" evidence="7">
    <location>
        <begin position="23"/>
        <end position="278"/>
    </location>
</feature>
<dbReference type="InterPro" id="IPR022641">
    <property type="entry name" value="CheR_N"/>
</dbReference>
<feature type="binding site" evidence="6">
    <location>
        <begin position="206"/>
        <end position="207"/>
    </location>
    <ligand>
        <name>S-adenosyl-L-methionine</name>
        <dbReference type="ChEBI" id="CHEBI:59789"/>
    </ligand>
</feature>
<dbReference type="InterPro" id="IPR000780">
    <property type="entry name" value="CheR_MeTrfase"/>
</dbReference>
<feature type="binding site" evidence="6">
    <location>
        <begin position="223"/>
        <end position="224"/>
    </location>
    <ligand>
        <name>S-adenosyl-L-methionine</name>
        <dbReference type="ChEBI" id="CHEBI:59789"/>
    </ligand>
</feature>
<evidence type="ECO:0000256" key="6">
    <source>
        <dbReference type="PIRSR" id="PIRSR000410-1"/>
    </source>
</evidence>
<dbReference type="GO" id="GO:0008983">
    <property type="term" value="F:protein-glutamate O-methyltransferase activity"/>
    <property type="evidence" value="ECO:0007669"/>
    <property type="project" value="UniProtKB-EC"/>
</dbReference>
<comment type="caution">
    <text evidence="8">The sequence shown here is derived from an EMBL/GenBank/DDBJ whole genome shotgun (WGS) entry which is preliminary data.</text>
</comment>
<dbReference type="AlphaFoldDB" id="A0A0P8B4D3"/>
<feature type="binding site" evidence="6">
    <location>
        <position position="87"/>
    </location>
    <ligand>
        <name>S-adenosyl-L-methionine</name>
        <dbReference type="ChEBI" id="CHEBI:59789"/>
    </ligand>
</feature>
<evidence type="ECO:0000259" key="7">
    <source>
        <dbReference type="PROSITE" id="PS50123"/>
    </source>
</evidence>
<dbReference type="PROSITE" id="PS50123">
    <property type="entry name" value="CHER"/>
    <property type="match status" value="1"/>
</dbReference>
<dbReference type="InterPro" id="IPR036804">
    <property type="entry name" value="CheR_N_sf"/>
</dbReference>
<dbReference type="PATRIC" id="fig|1305731.5.peg.473"/>
<dbReference type="Pfam" id="PF03705">
    <property type="entry name" value="CheR_N"/>
    <property type="match status" value="1"/>
</dbReference>
<dbReference type="InterPro" id="IPR026024">
    <property type="entry name" value="Chemotaxis_MeTrfase_CheR"/>
</dbReference>
<dbReference type="PANTHER" id="PTHR24422:SF26">
    <property type="entry name" value="CHEMOTAXIS PROTEIN METHYLTRANSFERASE"/>
    <property type="match status" value="1"/>
</dbReference>
<keyword evidence="2 5" id="KW-0489">Methyltransferase</keyword>
<evidence type="ECO:0000313" key="9">
    <source>
        <dbReference type="Proteomes" id="UP000050416"/>
    </source>
</evidence>
<dbReference type="Pfam" id="PF01739">
    <property type="entry name" value="CheR"/>
    <property type="match status" value="1"/>
</dbReference>
<evidence type="ECO:0000256" key="5">
    <source>
        <dbReference type="PIRNR" id="PIRNR000410"/>
    </source>
</evidence>
<dbReference type="InterPro" id="IPR022642">
    <property type="entry name" value="CheR_C"/>
</dbReference>
<comment type="catalytic activity">
    <reaction evidence="1 5">
        <text>L-glutamyl-[protein] + S-adenosyl-L-methionine = [protein]-L-glutamate 5-O-methyl ester + S-adenosyl-L-homocysteine</text>
        <dbReference type="Rhea" id="RHEA:24452"/>
        <dbReference type="Rhea" id="RHEA-COMP:10208"/>
        <dbReference type="Rhea" id="RHEA-COMP:10311"/>
        <dbReference type="ChEBI" id="CHEBI:29973"/>
        <dbReference type="ChEBI" id="CHEBI:57856"/>
        <dbReference type="ChEBI" id="CHEBI:59789"/>
        <dbReference type="ChEBI" id="CHEBI:82795"/>
        <dbReference type="EC" id="2.1.1.80"/>
    </reaction>
</comment>
<comment type="function">
    <text evidence="5">Methylation of the membrane-bound methyl-accepting chemotaxis proteins (MCP) to form gamma-glutamyl methyl ester residues in MCP.</text>
</comment>
<keyword evidence="3 5" id="KW-0808">Transferase</keyword>
<evidence type="ECO:0000256" key="2">
    <source>
        <dbReference type="ARBA" id="ARBA00022603"/>
    </source>
</evidence>
<dbReference type="Proteomes" id="UP000050416">
    <property type="component" value="Unassembled WGS sequence"/>
</dbReference>
<dbReference type="SUPFAM" id="SSF53335">
    <property type="entry name" value="S-adenosyl-L-methionine-dependent methyltransferases"/>
    <property type="match status" value="1"/>
</dbReference>
<gene>
    <name evidence="8" type="primary">cheR</name>
    <name evidence="8" type="ORF">HLUCCX14_10110</name>
</gene>
<dbReference type="STRING" id="1305731.GCA_000934705_00622"/>
<dbReference type="InterPro" id="IPR050903">
    <property type="entry name" value="Bact_Chemotaxis_MeTrfase"/>
</dbReference>
<dbReference type="EMBL" id="LJZQ01000014">
    <property type="protein sequence ID" value="KPQ28484.1"/>
    <property type="molecule type" value="Genomic_DNA"/>
</dbReference>
<dbReference type="PRINTS" id="PR00996">
    <property type="entry name" value="CHERMTFRASE"/>
</dbReference>
<name>A0A0P8B4D3_9GAMM</name>
<proteinExistence type="predicted"/>
<dbReference type="PANTHER" id="PTHR24422">
    <property type="entry name" value="CHEMOTAXIS PROTEIN METHYLTRANSFERASE"/>
    <property type="match status" value="1"/>
</dbReference>
<feature type="binding site" evidence="6">
    <location>
        <position position="91"/>
    </location>
    <ligand>
        <name>S-adenosyl-L-methionine</name>
        <dbReference type="ChEBI" id="CHEBI:59789"/>
    </ligand>
</feature>
<feature type="binding site" evidence="6">
    <location>
        <position position="148"/>
    </location>
    <ligand>
        <name>S-adenosyl-L-methionine</name>
        <dbReference type="ChEBI" id="CHEBI:59789"/>
    </ligand>
</feature>